<dbReference type="Gene3D" id="1.10.10.10">
    <property type="entry name" value="Winged helix-like DNA-binding domain superfamily/Winged helix DNA-binding domain"/>
    <property type="match status" value="1"/>
</dbReference>
<comment type="caution">
    <text evidence="5">The sequence shown here is derived from an EMBL/GenBank/DDBJ whole genome shotgun (WGS) entry which is preliminary data.</text>
</comment>
<dbReference type="InterPro" id="IPR011663">
    <property type="entry name" value="UTRA"/>
</dbReference>
<dbReference type="EMBL" id="BAABGT010000122">
    <property type="protein sequence ID" value="GAA4560169.1"/>
    <property type="molecule type" value="Genomic_DNA"/>
</dbReference>
<evidence type="ECO:0000256" key="3">
    <source>
        <dbReference type="ARBA" id="ARBA00023163"/>
    </source>
</evidence>
<dbReference type="InterPro" id="IPR028978">
    <property type="entry name" value="Chorismate_lyase_/UTRA_dom_sf"/>
</dbReference>
<dbReference type="SUPFAM" id="SSF64288">
    <property type="entry name" value="Chorismate lyase-like"/>
    <property type="match status" value="1"/>
</dbReference>
<dbReference type="CDD" id="cd07377">
    <property type="entry name" value="WHTH_GntR"/>
    <property type="match status" value="1"/>
</dbReference>
<dbReference type="PRINTS" id="PR00035">
    <property type="entry name" value="HTHGNTR"/>
</dbReference>
<accession>A0ABP8S522</accession>
<feature type="domain" description="HTH gntR-type" evidence="4">
    <location>
        <begin position="35"/>
        <end position="102"/>
    </location>
</feature>
<keyword evidence="1" id="KW-0805">Transcription regulation</keyword>
<proteinExistence type="predicted"/>
<dbReference type="InterPro" id="IPR036388">
    <property type="entry name" value="WH-like_DNA-bd_sf"/>
</dbReference>
<dbReference type="PROSITE" id="PS50949">
    <property type="entry name" value="HTH_GNTR"/>
    <property type="match status" value="1"/>
</dbReference>
<dbReference type="SMART" id="SM00345">
    <property type="entry name" value="HTH_GNTR"/>
    <property type="match status" value="1"/>
</dbReference>
<keyword evidence="2" id="KW-0238">DNA-binding</keyword>
<dbReference type="InterPro" id="IPR000524">
    <property type="entry name" value="Tscrpt_reg_HTH_GntR"/>
</dbReference>
<sequence>MSNAAVICPPPRRNPAFLPSRAVSAPASRHPGRREQEVRRLRDLLRSALLADRFPGGALPPENELMAAYGATRAAVREALAMLRAEGLIERLPGVGTHVMVDPPRTDMDEALGVKRGAMYTFTTPPRILDRSTVPAPPTLAASLGIEPGEPVLRLEYVAMNEGLPAAVATNYVVFPEAERLLATPFHGHWYQLMADAGVVLGESEFVIDCVAADPMAAGLLDVPPGFPLLAIEQTIADPTGRVIDVAFLRIRPDRFRFVSRAAASDLL</sequence>
<dbReference type="Gene3D" id="3.40.1410.10">
    <property type="entry name" value="Chorismate lyase-like"/>
    <property type="match status" value="1"/>
</dbReference>
<gene>
    <name evidence="5" type="ORF">GCM10023175_69610</name>
</gene>
<name>A0ABP8S522_9PSEU</name>
<evidence type="ECO:0000313" key="5">
    <source>
        <dbReference type="EMBL" id="GAA4560169.1"/>
    </source>
</evidence>
<keyword evidence="6" id="KW-1185">Reference proteome</keyword>
<dbReference type="PANTHER" id="PTHR44846">
    <property type="entry name" value="MANNOSYL-D-GLYCERATE TRANSPORT/METABOLISM SYSTEM REPRESSOR MNGR-RELATED"/>
    <property type="match status" value="1"/>
</dbReference>
<dbReference type="SMART" id="SM00866">
    <property type="entry name" value="UTRA"/>
    <property type="match status" value="1"/>
</dbReference>
<organism evidence="5 6">
    <name type="scientific">Pseudonocardia xishanensis</name>
    <dbReference type="NCBI Taxonomy" id="630995"/>
    <lineage>
        <taxon>Bacteria</taxon>
        <taxon>Bacillati</taxon>
        <taxon>Actinomycetota</taxon>
        <taxon>Actinomycetes</taxon>
        <taxon>Pseudonocardiales</taxon>
        <taxon>Pseudonocardiaceae</taxon>
        <taxon>Pseudonocardia</taxon>
    </lineage>
</organism>
<dbReference type="InterPro" id="IPR050679">
    <property type="entry name" value="Bact_HTH_transcr_reg"/>
</dbReference>
<dbReference type="PANTHER" id="PTHR44846:SF17">
    <property type="entry name" value="GNTR-FAMILY TRANSCRIPTIONAL REGULATOR"/>
    <property type="match status" value="1"/>
</dbReference>
<protein>
    <submittedName>
        <fullName evidence="5">GntR family transcriptional regulator</fullName>
    </submittedName>
</protein>
<dbReference type="Pfam" id="PF07702">
    <property type="entry name" value="UTRA"/>
    <property type="match status" value="1"/>
</dbReference>
<dbReference type="SUPFAM" id="SSF46785">
    <property type="entry name" value="Winged helix' DNA-binding domain"/>
    <property type="match status" value="1"/>
</dbReference>
<evidence type="ECO:0000259" key="4">
    <source>
        <dbReference type="PROSITE" id="PS50949"/>
    </source>
</evidence>
<dbReference type="InterPro" id="IPR036390">
    <property type="entry name" value="WH_DNA-bd_sf"/>
</dbReference>
<dbReference type="Proteomes" id="UP001501598">
    <property type="component" value="Unassembled WGS sequence"/>
</dbReference>
<evidence type="ECO:0000256" key="1">
    <source>
        <dbReference type="ARBA" id="ARBA00023015"/>
    </source>
</evidence>
<reference evidence="6" key="1">
    <citation type="journal article" date="2019" name="Int. J. Syst. Evol. Microbiol.">
        <title>The Global Catalogue of Microorganisms (GCM) 10K type strain sequencing project: providing services to taxonomists for standard genome sequencing and annotation.</title>
        <authorList>
            <consortium name="The Broad Institute Genomics Platform"/>
            <consortium name="The Broad Institute Genome Sequencing Center for Infectious Disease"/>
            <person name="Wu L."/>
            <person name="Ma J."/>
        </authorList>
    </citation>
    <scope>NUCLEOTIDE SEQUENCE [LARGE SCALE GENOMIC DNA]</scope>
    <source>
        <strain evidence="6">JCM 17906</strain>
    </source>
</reference>
<keyword evidence="3" id="KW-0804">Transcription</keyword>
<dbReference type="Pfam" id="PF00392">
    <property type="entry name" value="GntR"/>
    <property type="match status" value="1"/>
</dbReference>
<evidence type="ECO:0000313" key="6">
    <source>
        <dbReference type="Proteomes" id="UP001501598"/>
    </source>
</evidence>
<evidence type="ECO:0000256" key="2">
    <source>
        <dbReference type="ARBA" id="ARBA00023125"/>
    </source>
</evidence>